<protein>
    <submittedName>
        <fullName evidence="2">Os12g0612700 protein</fullName>
    </submittedName>
</protein>
<name>A0A0P0YCQ3_ORYSJ</name>
<organism evidence="2 3">
    <name type="scientific">Oryza sativa subsp. japonica</name>
    <name type="common">Rice</name>
    <dbReference type="NCBI Taxonomy" id="39947"/>
    <lineage>
        <taxon>Eukaryota</taxon>
        <taxon>Viridiplantae</taxon>
        <taxon>Streptophyta</taxon>
        <taxon>Embryophyta</taxon>
        <taxon>Tracheophyta</taxon>
        <taxon>Spermatophyta</taxon>
        <taxon>Magnoliopsida</taxon>
        <taxon>Liliopsida</taxon>
        <taxon>Poales</taxon>
        <taxon>Poaceae</taxon>
        <taxon>BOP clade</taxon>
        <taxon>Oryzoideae</taxon>
        <taxon>Oryzeae</taxon>
        <taxon>Oryzinae</taxon>
        <taxon>Oryza</taxon>
        <taxon>Oryza sativa</taxon>
    </lineage>
</organism>
<proteinExistence type="predicted"/>
<feature type="domain" description="MEKHLA" evidence="1">
    <location>
        <begin position="1"/>
        <end position="29"/>
    </location>
</feature>
<dbReference type="EMBL" id="AP014968">
    <property type="protein sequence ID" value="BAT18054.1"/>
    <property type="molecule type" value="Genomic_DNA"/>
</dbReference>
<reference evidence="3" key="1">
    <citation type="journal article" date="2005" name="Nature">
        <title>The map-based sequence of the rice genome.</title>
        <authorList>
            <consortium name="International rice genome sequencing project (IRGSP)"/>
            <person name="Matsumoto T."/>
            <person name="Wu J."/>
            <person name="Kanamori H."/>
            <person name="Katayose Y."/>
            <person name="Fujisawa M."/>
            <person name="Namiki N."/>
            <person name="Mizuno H."/>
            <person name="Yamamoto K."/>
            <person name="Antonio B.A."/>
            <person name="Baba T."/>
            <person name="Sakata K."/>
            <person name="Nagamura Y."/>
            <person name="Aoki H."/>
            <person name="Arikawa K."/>
            <person name="Arita K."/>
            <person name="Bito T."/>
            <person name="Chiden Y."/>
            <person name="Fujitsuka N."/>
            <person name="Fukunaka R."/>
            <person name="Hamada M."/>
            <person name="Harada C."/>
            <person name="Hayashi A."/>
            <person name="Hijishita S."/>
            <person name="Honda M."/>
            <person name="Hosokawa S."/>
            <person name="Ichikawa Y."/>
            <person name="Idonuma A."/>
            <person name="Iijima M."/>
            <person name="Ikeda M."/>
            <person name="Ikeno M."/>
            <person name="Ito K."/>
            <person name="Ito S."/>
            <person name="Ito T."/>
            <person name="Ito Y."/>
            <person name="Ito Y."/>
            <person name="Iwabuchi A."/>
            <person name="Kamiya K."/>
            <person name="Karasawa W."/>
            <person name="Kurita K."/>
            <person name="Katagiri S."/>
            <person name="Kikuta A."/>
            <person name="Kobayashi H."/>
            <person name="Kobayashi N."/>
            <person name="Machita K."/>
            <person name="Maehara T."/>
            <person name="Masukawa M."/>
            <person name="Mizubayashi T."/>
            <person name="Mukai Y."/>
            <person name="Nagasaki H."/>
            <person name="Nagata Y."/>
            <person name="Naito S."/>
            <person name="Nakashima M."/>
            <person name="Nakama Y."/>
            <person name="Nakamichi Y."/>
            <person name="Nakamura M."/>
            <person name="Meguro A."/>
            <person name="Negishi M."/>
            <person name="Ohta I."/>
            <person name="Ohta T."/>
            <person name="Okamoto M."/>
            <person name="Ono N."/>
            <person name="Saji S."/>
            <person name="Sakaguchi M."/>
            <person name="Sakai K."/>
            <person name="Shibata M."/>
            <person name="Shimokawa T."/>
            <person name="Song J."/>
            <person name="Takazaki Y."/>
            <person name="Terasawa K."/>
            <person name="Tsugane M."/>
            <person name="Tsuji K."/>
            <person name="Ueda S."/>
            <person name="Waki K."/>
            <person name="Yamagata H."/>
            <person name="Yamamoto M."/>
            <person name="Yamamoto S."/>
            <person name="Yamane H."/>
            <person name="Yoshiki S."/>
            <person name="Yoshihara R."/>
            <person name="Yukawa K."/>
            <person name="Zhong H."/>
            <person name="Yano M."/>
            <person name="Yuan Q."/>
            <person name="Ouyang S."/>
            <person name="Liu J."/>
            <person name="Jones K.M."/>
            <person name="Gansberger K."/>
            <person name="Moffat K."/>
            <person name="Hill J."/>
            <person name="Bera J."/>
            <person name="Fadrosh D."/>
            <person name="Jin S."/>
            <person name="Johri S."/>
            <person name="Kim M."/>
            <person name="Overton L."/>
            <person name="Reardon M."/>
            <person name="Tsitrin T."/>
            <person name="Vuong H."/>
            <person name="Weaver B."/>
            <person name="Ciecko A."/>
            <person name="Tallon L."/>
            <person name="Jackson J."/>
            <person name="Pai G."/>
            <person name="Aken S.V."/>
            <person name="Utterback T."/>
            <person name="Reidmuller S."/>
            <person name="Feldblyum T."/>
            <person name="Hsiao J."/>
            <person name="Zismann V."/>
            <person name="Iobst S."/>
            <person name="de Vazeille A.R."/>
            <person name="Buell C.R."/>
            <person name="Ying K."/>
            <person name="Li Y."/>
            <person name="Lu T."/>
            <person name="Huang Y."/>
            <person name="Zhao Q."/>
            <person name="Feng Q."/>
            <person name="Zhang L."/>
            <person name="Zhu J."/>
            <person name="Weng Q."/>
            <person name="Mu J."/>
            <person name="Lu Y."/>
            <person name="Fan D."/>
            <person name="Liu Y."/>
            <person name="Guan J."/>
            <person name="Zhang Y."/>
            <person name="Yu S."/>
            <person name="Liu X."/>
            <person name="Zhang Y."/>
            <person name="Hong G."/>
            <person name="Han B."/>
            <person name="Choisne N."/>
            <person name="Demange N."/>
            <person name="Orjeda G."/>
            <person name="Samain S."/>
            <person name="Cattolico L."/>
            <person name="Pelletier E."/>
            <person name="Couloux A."/>
            <person name="Segurens B."/>
            <person name="Wincker P."/>
            <person name="D'Hont A."/>
            <person name="Scarpelli C."/>
            <person name="Weissenbach J."/>
            <person name="Salanoubat M."/>
            <person name="Quetier F."/>
            <person name="Yu Y."/>
            <person name="Kim H.R."/>
            <person name="Rambo T."/>
            <person name="Currie J."/>
            <person name="Collura K."/>
            <person name="Luo M."/>
            <person name="Yang T."/>
            <person name="Ammiraju J.S.S."/>
            <person name="Engler F."/>
            <person name="Soderlund C."/>
            <person name="Wing R.A."/>
            <person name="Palmer L.E."/>
            <person name="de la Bastide M."/>
            <person name="Spiegel L."/>
            <person name="Nascimento L."/>
            <person name="Zutavern T."/>
            <person name="O'Shaughnessy A."/>
            <person name="Dike S."/>
            <person name="Dedhia N."/>
            <person name="Preston R."/>
            <person name="Balija V."/>
            <person name="McCombie W.R."/>
            <person name="Chow T."/>
            <person name="Chen H."/>
            <person name="Chung M."/>
            <person name="Chen C."/>
            <person name="Shaw J."/>
            <person name="Wu H."/>
            <person name="Hsiao K."/>
            <person name="Chao Y."/>
            <person name="Chu M."/>
            <person name="Cheng C."/>
            <person name="Hour A."/>
            <person name="Lee P."/>
            <person name="Lin S."/>
            <person name="Lin Y."/>
            <person name="Liou J."/>
            <person name="Liu S."/>
            <person name="Hsing Y."/>
            <person name="Raghuvanshi S."/>
            <person name="Mohanty A."/>
            <person name="Bharti A.K."/>
            <person name="Gaur A."/>
            <person name="Gupta V."/>
            <person name="Kumar D."/>
            <person name="Ravi V."/>
            <person name="Vij S."/>
            <person name="Kapur A."/>
            <person name="Khurana P."/>
            <person name="Khurana P."/>
            <person name="Khurana J.P."/>
            <person name="Tyagi A.K."/>
            <person name="Gaikwad K."/>
            <person name="Singh A."/>
            <person name="Dalal V."/>
            <person name="Srivastava S."/>
            <person name="Dixit A."/>
            <person name="Pal A.K."/>
            <person name="Ghazi I.A."/>
            <person name="Yadav M."/>
            <person name="Pandit A."/>
            <person name="Bhargava A."/>
            <person name="Sureshbabu K."/>
            <person name="Batra K."/>
            <person name="Sharma T.R."/>
            <person name="Mohapatra T."/>
            <person name="Singh N.K."/>
            <person name="Messing J."/>
            <person name="Nelson A.B."/>
            <person name="Fuks G."/>
            <person name="Kavchok S."/>
            <person name="Keizer G."/>
            <person name="Linton E."/>
            <person name="Llaca V."/>
            <person name="Song R."/>
            <person name="Tanyolac B."/>
            <person name="Young S."/>
            <person name="Ho-Il K."/>
            <person name="Hahn J.H."/>
            <person name="Sangsakoo G."/>
            <person name="Vanavichit A."/>
            <person name="de Mattos Luiz.A.T."/>
            <person name="Zimmer P.D."/>
            <person name="Malone G."/>
            <person name="Dellagostin O."/>
            <person name="de Oliveira A.C."/>
            <person name="Bevan M."/>
            <person name="Bancroft I."/>
            <person name="Minx P."/>
            <person name="Cordum H."/>
            <person name="Wilson R."/>
            <person name="Cheng Z."/>
            <person name="Jin W."/>
            <person name="Jiang J."/>
            <person name="Leong S.A."/>
            <person name="Iwama H."/>
            <person name="Gojobori T."/>
            <person name="Itoh T."/>
            <person name="Niimura Y."/>
            <person name="Fujii Y."/>
            <person name="Habara T."/>
            <person name="Sakai H."/>
            <person name="Sato Y."/>
            <person name="Wilson G."/>
            <person name="Kumar K."/>
            <person name="McCouch S."/>
            <person name="Juretic N."/>
            <person name="Hoen D."/>
            <person name="Wright S."/>
            <person name="Bruskiewich R."/>
            <person name="Bureau T."/>
            <person name="Miyao A."/>
            <person name="Hirochika H."/>
            <person name="Nishikawa T."/>
            <person name="Kadowaki K."/>
            <person name="Sugiura M."/>
            <person name="Burr B."/>
            <person name="Sasaki T."/>
        </authorList>
    </citation>
    <scope>NUCLEOTIDE SEQUENCE [LARGE SCALE GENOMIC DNA]</scope>
    <source>
        <strain evidence="3">cv. Nipponbare</strain>
    </source>
</reference>
<reference evidence="2 3" key="2">
    <citation type="journal article" date="2013" name="Plant Cell Physiol.">
        <title>Rice Annotation Project Database (RAP-DB): an integrative and interactive database for rice genomics.</title>
        <authorList>
            <person name="Sakai H."/>
            <person name="Lee S.S."/>
            <person name="Tanaka T."/>
            <person name="Numa H."/>
            <person name="Kim J."/>
            <person name="Kawahara Y."/>
            <person name="Wakimoto H."/>
            <person name="Yang C.C."/>
            <person name="Iwamoto M."/>
            <person name="Abe T."/>
            <person name="Yamada Y."/>
            <person name="Muto A."/>
            <person name="Inokuchi H."/>
            <person name="Ikemura T."/>
            <person name="Matsumoto T."/>
            <person name="Sasaki T."/>
            <person name="Itoh T."/>
        </authorList>
    </citation>
    <scope>NUCLEOTIDE SEQUENCE [LARGE SCALE GENOMIC DNA]</scope>
    <source>
        <strain evidence="3">cv. Nipponbare</strain>
    </source>
</reference>
<keyword evidence="3" id="KW-1185">Reference proteome</keyword>
<evidence type="ECO:0000259" key="1">
    <source>
        <dbReference type="Pfam" id="PF08670"/>
    </source>
</evidence>
<evidence type="ECO:0000313" key="2">
    <source>
        <dbReference type="EMBL" id="BAT18054.1"/>
    </source>
</evidence>
<sequence>SYEQAVAWKVLSDDDAPHCLAFMLVNWTFM</sequence>
<dbReference type="Pfam" id="PF08670">
    <property type="entry name" value="MEKHLA"/>
    <property type="match status" value="1"/>
</dbReference>
<evidence type="ECO:0000313" key="3">
    <source>
        <dbReference type="Proteomes" id="UP000059680"/>
    </source>
</evidence>
<accession>A0A0P0YCQ3</accession>
<dbReference type="AlphaFoldDB" id="A0A0P0YCQ3"/>
<dbReference type="InterPro" id="IPR013978">
    <property type="entry name" value="MEKHLA"/>
</dbReference>
<reference evidence="2 3" key="3">
    <citation type="journal article" date="2013" name="Rice">
        <title>Improvement of the Oryza sativa Nipponbare reference genome using next generation sequence and optical map data.</title>
        <authorList>
            <person name="Kawahara Y."/>
            <person name="de la Bastide M."/>
            <person name="Hamilton J.P."/>
            <person name="Kanamori H."/>
            <person name="McCombie W.R."/>
            <person name="Ouyang S."/>
            <person name="Schwartz D.C."/>
            <person name="Tanaka T."/>
            <person name="Wu J."/>
            <person name="Zhou S."/>
            <person name="Childs K.L."/>
            <person name="Davidson R.M."/>
            <person name="Lin H."/>
            <person name="Quesada-Ocampo L."/>
            <person name="Vaillancourt B."/>
            <person name="Sakai H."/>
            <person name="Lee S.S."/>
            <person name="Kim J."/>
            <person name="Numa H."/>
            <person name="Itoh T."/>
            <person name="Buell C.R."/>
            <person name="Matsumoto T."/>
        </authorList>
    </citation>
    <scope>NUCLEOTIDE SEQUENCE [LARGE SCALE GENOMIC DNA]</scope>
    <source>
        <strain evidence="3">cv. Nipponbare</strain>
    </source>
</reference>
<dbReference type="Proteomes" id="UP000059680">
    <property type="component" value="Chromosome 12"/>
</dbReference>
<gene>
    <name evidence="2" type="ordered locus">Os12g0612700</name>
    <name evidence="2" type="ORF">OSNPB_120612700</name>
</gene>
<feature type="non-terminal residue" evidence="2">
    <location>
        <position position="1"/>
    </location>
</feature>